<dbReference type="InterPro" id="IPR053090">
    <property type="entry name" value="Centromere_KNL-2_homolog"/>
</dbReference>
<dbReference type="PANTHER" id="PTHR35311:SF1">
    <property type="entry name" value="PROTEIN EMBRYO DEFECTIVE 1674"/>
    <property type="match status" value="1"/>
</dbReference>
<feature type="region of interest" description="Disordered" evidence="1">
    <location>
        <begin position="1"/>
        <end position="35"/>
    </location>
</feature>
<gene>
    <name evidence="3" type="ORF">A4U43_C02F15570</name>
</gene>
<feature type="region of interest" description="Disordered" evidence="1">
    <location>
        <begin position="145"/>
        <end position="256"/>
    </location>
</feature>
<proteinExistence type="predicted"/>
<feature type="compositionally biased region" description="Basic and acidic residues" evidence="1">
    <location>
        <begin position="246"/>
        <end position="256"/>
    </location>
</feature>
<protein>
    <recommendedName>
        <fullName evidence="2">SANTA domain-containing protein</fullName>
    </recommendedName>
</protein>
<organism evidence="3 4">
    <name type="scientific">Asparagus officinalis</name>
    <name type="common">Garden asparagus</name>
    <dbReference type="NCBI Taxonomy" id="4686"/>
    <lineage>
        <taxon>Eukaryota</taxon>
        <taxon>Viridiplantae</taxon>
        <taxon>Streptophyta</taxon>
        <taxon>Embryophyta</taxon>
        <taxon>Tracheophyta</taxon>
        <taxon>Spermatophyta</taxon>
        <taxon>Magnoliopsida</taxon>
        <taxon>Liliopsida</taxon>
        <taxon>Asparagales</taxon>
        <taxon>Asparagaceae</taxon>
        <taxon>Asparagoideae</taxon>
        <taxon>Asparagus</taxon>
    </lineage>
</organism>
<dbReference type="OMA" id="DECEVIN"/>
<feature type="compositionally biased region" description="Polar residues" evidence="1">
    <location>
        <begin position="150"/>
        <end position="166"/>
    </location>
</feature>
<dbReference type="Gramene" id="ONK78199">
    <property type="protein sequence ID" value="ONK78199"/>
    <property type="gene ID" value="A4U43_C02F15570"/>
</dbReference>
<feature type="compositionally biased region" description="Basic and acidic residues" evidence="1">
    <location>
        <begin position="168"/>
        <end position="190"/>
    </location>
</feature>
<dbReference type="PANTHER" id="PTHR35311">
    <property type="entry name" value="KINETOCHORE-ASSOCIATED PROTEIN KNL-2 HOMOLOG"/>
    <property type="match status" value="1"/>
</dbReference>
<evidence type="ECO:0000259" key="2">
    <source>
        <dbReference type="Pfam" id="PF09133"/>
    </source>
</evidence>
<keyword evidence="4" id="KW-1185">Reference proteome</keyword>
<feature type="compositionally biased region" description="Basic and acidic residues" evidence="1">
    <location>
        <begin position="296"/>
        <end position="311"/>
    </location>
</feature>
<reference evidence="4" key="1">
    <citation type="journal article" date="2017" name="Nat. Commun.">
        <title>The asparagus genome sheds light on the origin and evolution of a young Y chromosome.</title>
        <authorList>
            <person name="Harkess A."/>
            <person name="Zhou J."/>
            <person name="Xu C."/>
            <person name="Bowers J.E."/>
            <person name="Van der Hulst R."/>
            <person name="Ayyampalayam S."/>
            <person name="Mercati F."/>
            <person name="Riccardi P."/>
            <person name="McKain M.R."/>
            <person name="Kakrana A."/>
            <person name="Tang H."/>
            <person name="Ray J."/>
            <person name="Groenendijk J."/>
            <person name="Arikit S."/>
            <person name="Mathioni S.M."/>
            <person name="Nakano M."/>
            <person name="Shan H."/>
            <person name="Telgmann-Rauber A."/>
            <person name="Kanno A."/>
            <person name="Yue Z."/>
            <person name="Chen H."/>
            <person name="Li W."/>
            <person name="Chen Y."/>
            <person name="Xu X."/>
            <person name="Zhang Y."/>
            <person name="Luo S."/>
            <person name="Chen H."/>
            <person name="Gao J."/>
            <person name="Mao Z."/>
            <person name="Pires J.C."/>
            <person name="Luo M."/>
            <person name="Kudrna D."/>
            <person name="Wing R.A."/>
            <person name="Meyers B.C."/>
            <person name="Yi K."/>
            <person name="Kong H."/>
            <person name="Lavrijsen P."/>
            <person name="Sunseri F."/>
            <person name="Falavigna A."/>
            <person name="Ye Y."/>
            <person name="Leebens-Mack J.H."/>
            <person name="Chen G."/>
        </authorList>
    </citation>
    <scope>NUCLEOTIDE SEQUENCE [LARGE SCALE GENOMIC DNA]</scope>
    <source>
        <strain evidence="4">cv. DH0086</strain>
    </source>
</reference>
<feature type="compositionally biased region" description="Polar residues" evidence="1">
    <location>
        <begin position="208"/>
        <end position="217"/>
    </location>
</feature>
<evidence type="ECO:0000256" key="1">
    <source>
        <dbReference type="SAM" id="MobiDB-lite"/>
    </source>
</evidence>
<dbReference type="EMBL" id="CM007382">
    <property type="protein sequence ID" value="ONK78199.1"/>
    <property type="molecule type" value="Genomic_DNA"/>
</dbReference>
<evidence type="ECO:0000313" key="3">
    <source>
        <dbReference type="EMBL" id="ONK78199.1"/>
    </source>
</evidence>
<dbReference type="Pfam" id="PF09133">
    <property type="entry name" value="SANTA"/>
    <property type="match status" value="1"/>
</dbReference>
<sequence length="491" mass="53957">MSQKANPSTQPPQVPSVSSPATAPPPSGSTPFSPSSSFSKCVLLLEWWLLKSDTDSGGKRLAVGGLNAYGKQVTRVFTSAPIVTRFDAYTVETADGITVRIQGFINKARTHLNGVPPEVSQCFLIGFPYNWDKYANGDFWEKPDSPAVSMRSSGISRQLEQGSSDISAVERDSSNLLPIEREDPHHKLERGLGGYELRSRDRSRKTGMKNTVSSESSIGRKDCDEGDANSLKMKRSMAFEPSAKAPNERGNSRDSRLVIQNECRSVTRKHTIHSGIVKHCGIKHANSVAADVLQEGHPHFSPEEPGSEHQQETPVSRDVINKKCAGHSEHDDSLRKRSNSVSVKTVIQCSVKRTNHSGSTAQLHLDRASDLTRKSTGELPGICDSGALTDEELTRRKKEHASTRKTIWKPSYSLESPLTRDKAKKLSVTSPELLDLKRSRSGRLLVPALARWCQKIIYDTDGSITGLSGLDELNAPCKGSRSEQPKRRKPL</sequence>
<dbReference type="AlphaFoldDB" id="A0A5P1FMJ3"/>
<accession>A0A5P1FMJ3</accession>
<feature type="domain" description="SANTA" evidence="2">
    <location>
        <begin position="42"/>
        <end position="134"/>
    </location>
</feature>
<evidence type="ECO:0000313" key="4">
    <source>
        <dbReference type="Proteomes" id="UP000243459"/>
    </source>
</evidence>
<feature type="region of interest" description="Disordered" evidence="1">
    <location>
        <begin position="471"/>
        <end position="491"/>
    </location>
</feature>
<feature type="region of interest" description="Disordered" evidence="1">
    <location>
        <begin position="296"/>
        <end position="315"/>
    </location>
</feature>
<name>A0A5P1FMJ3_ASPOF</name>
<dbReference type="Proteomes" id="UP000243459">
    <property type="component" value="Chromosome 2"/>
</dbReference>
<dbReference type="InterPro" id="IPR015216">
    <property type="entry name" value="SANTA"/>
</dbReference>